<comment type="caution">
    <text evidence="1">The sequence shown here is derived from an EMBL/GenBank/DDBJ whole genome shotgun (WGS) entry which is preliminary data.</text>
</comment>
<name>A0A0F9A8F9_9ZZZZ</name>
<gene>
    <name evidence="1" type="ORF">LCGC14_2682850</name>
</gene>
<feature type="non-terminal residue" evidence="1">
    <location>
        <position position="1"/>
    </location>
</feature>
<reference evidence="1" key="1">
    <citation type="journal article" date="2015" name="Nature">
        <title>Complex archaea that bridge the gap between prokaryotes and eukaryotes.</title>
        <authorList>
            <person name="Spang A."/>
            <person name="Saw J.H."/>
            <person name="Jorgensen S.L."/>
            <person name="Zaremba-Niedzwiedzka K."/>
            <person name="Martijn J."/>
            <person name="Lind A.E."/>
            <person name="van Eijk R."/>
            <person name="Schleper C."/>
            <person name="Guy L."/>
            <person name="Ettema T.J."/>
        </authorList>
    </citation>
    <scope>NUCLEOTIDE SEQUENCE</scope>
</reference>
<dbReference type="AlphaFoldDB" id="A0A0F9A8F9"/>
<sequence length="51" mass="5740">ESVLDELSAGSGATTEDARWIAEYTYFVYKQAFIHGHKHGKEDEVKDALEP</sequence>
<proteinExistence type="predicted"/>
<protein>
    <submittedName>
        <fullName evidence="1">Uncharacterized protein</fullName>
    </submittedName>
</protein>
<accession>A0A0F9A8F9</accession>
<evidence type="ECO:0000313" key="1">
    <source>
        <dbReference type="EMBL" id="KKK94440.1"/>
    </source>
</evidence>
<organism evidence="1">
    <name type="scientific">marine sediment metagenome</name>
    <dbReference type="NCBI Taxonomy" id="412755"/>
    <lineage>
        <taxon>unclassified sequences</taxon>
        <taxon>metagenomes</taxon>
        <taxon>ecological metagenomes</taxon>
    </lineage>
</organism>
<dbReference type="EMBL" id="LAZR01047343">
    <property type="protein sequence ID" value="KKK94440.1"/>
    <property type="molecule type" value="Genomic_DNA"/>
</dbReference>